<sequence length="380" mass="43745">MMVHYRNEMTRNYLVIMGKEEHYASPYQLKMMTGNQVEGLLKVNFRQVDGCNEYYYDITGKQALLQYLGQHDLNVGEITRIVLQIHAVIENLEKFLLDFHQLVLEPECIFLDHAGTKLFFCYRLDEQLSFSKSFLALSEMMIKEVDHQDQAAAKLAYAVYQTAVQQDFDLEELLELLRENREEHAEASGEEEEKKPAEETGTYEEKDEPKPAEQKNSGAPKKIHLIFWITGIIWCAAAWELLFGAGKNFQRYFPWFLAGTGVLIFAALLKYAGIRKGMGVKEVRAEEVPEKIKEPERTAELSGKKEIRTEENENHAVQEGIEMAISPEKNAVQFFTDRTRYQLVSMTNGTDELVVAIYRKTKEEEKIETDLTESGLSDKV</sequence>
<dbReference type="InterPro" id="IPR045962">
    <property type="entry name" value="DUF6382"/>
</dbReference>
<dbReference type="Proteomes" id="UP000292927">
    <property type="component" value="Unassembled WGS sequence"/>
</dbReference>
<feature type="region of interest" description="Disordered" evidence="1">
    <location>
        <begin position="181"/>
        <end position="217"/>
    </location>
</feature>
<accession>A0A4Q7PII1</accession>
<comment type="caution">
    <text evidence="4">The sequence shown here is derived from an EMBL/GenBank/DDBJ whole genome shotgun (WGS) entry which is preliminary data.</text>
</comment>
<feature type="compositionally biased region" description="Basic and acidic residues" evidence="1">
    <location>
        <begin position="181"/>
        <end position="213"/>
    </location>
</feature>
<dbReference type="OrthoDB" id="9783862at2"/>
<proteinExistence type="predicted"/>
<dbReference type="AlphaFoldDB" id="A0A4Q7PII1"/>
<dbReference type="EMBL" id="SGXF01000003">
    <property type="protein sequence ID" value="RZT00432.1"/>
    <property type="molecule type" value="Genomic_DNA"/>
</dbReference>
<keyword evidence="5" id="KW-1185">Reference proteome</keyword>
<evidence type="ECO:0000259" key="3">
    <source>
        <dbReference type="Pfam" id="PF19909"/>
    </source>
</evidence>
<reference evidence="4 5" key="1">
    <citation type="submission" date="2019-02" db="EMBL/GenBank/DDBJ databases">
        <title>Genomic Encyclopedia of Type Strains, Phase IV (KMG-IV): sequencing the most valuable type-strain genomes for metagenomic binning, comparative biology and taxonomic classification.</title>
        <authorList>
            <person name="Goeker M."/>
        </authorList>
    </citation>
    <scope>NUCLEOTIDE SEQUENCE [LARGE SCALE GENOMIC DNA]</scope>
    <source>
        <strain evidence="4 5">DSM 29486</strain>
    </source>
</reference>
<organism evidence="4 5">
    <name type="scientific">Cuneatibacter caecimuris</name>
    <dbReference type="NCBI Taxonomy" id="1796618"/>
    <lineage>
        <taxon>Bacteria</taxon>
        <taxon>Bacillati</taxon>
        <taxon>Bacillota</taxon>
        <taxon>Clostridia</taxon>
        <taxon>Lachnospirales</taxon>
        <taxon>Lachnospiraceae</taxon>
        <taxon>Cuneatibacter</taxon>
    </lineage>
</organism>
<evidence type="ECO:0000256" key="2">
    <source>
        <dbReference type="SAM" id="Phobius"/>
    </source>
</evidence>
<keyword evidence="2" id="KW-0812">Transmembrane</keyword>
<gene>
    <name evidence="4" type="ORF">EV209_1741</name>
</gene>
<evidence type="ECO:0000313" key="4">
    <source>
        <dbReference type="EMBL" id="RZT00432.1"/>
    </source>
</evidence>
<feature type="domain" description="DUF6382" evidence="3">
    <location>
        <begin position="5"/>
        <end position="167"/>
    </location>
</feature>
<feature type="transmembrane region" description="Helical" evidence="2">
    <location>
        <begin position="225"/>
        <end position="246"/>
    </location>
</feature>
<evidence type="ECO:0000256" key="1">
    <source>
        <dbReference type="SAM" id="MobiDB-lite"/>
    </source>
</evidence>
<protein>
    <recommendedName>
        <fullName evidence="3">DUF6382 domain-containing protein</fullName>
    </recommendedName>
</protein>
<dbReference type="Pfam" id="PF19909">
    <property type="entry name" value="DUF6382"/>
    <property type="match status" value="1"/>
</dbReference>
<feature type="transmembrane region" description="Helical" evidence="2">
    <location>
        <begin position="252"/>
        <end position="272"/>
    </location>
</feature>
<name>A0A4Q7PII1_9FIRM</name>
<keyword evidence="2" id="KW-1133">Transmembrane helix</keyword>
<keyword evidence="2" id="KW-0472">Membrane</keyword>
<evidence type="ECO:0000313" key="5">
    <source>
        <dbReference type="Proteomes" id="UP000292927"/>
    </source>
</evidence>